<proteinExistence type="predicted"/>
<gene>
    <name evidence="1" type="ORF">AQJ11_34330</name>
</gene>
<keyword evidence="2" id="KW-1185">Reference proteome</keyword>
<organism evidence="1 2">
    <name type="scientific">Streptomyces corchorusii</name>
    <name type="common">Streptomyces chibaensis</name>
    <dbReference type="NCBI Taxonomy" id="1903"/>
    <lineage>
        <taxon>Bacteria</taxon>
        <taxon>Bacillati</taxon>
        <taxon>Actinomycetota</taxon>
        <taxon>Actinomycetes</taxon>
        <taxon>Kitasatosporales</taxon>
        <taxon>Streptomycetaceae</taxon>
        <taxon>Streptomyces</taxon>
    </lineage>
</organism>
<sequence>MTCKTSLGPGQRGAARCEDAAVLDAIDAVDWGAIPGHPDWYEPARAARGLRALADAATLVEAAEASSLLGGGGIVHGHSAAVFPAAAVATPLLLDIAQQGHPAARDAALGLVDEALSSYPHVEYTRVTTSYGTAVPICCAIAHELRARTAFLAGLGKRGRALLADAAEHWRFEIRECVAEGNDTAAFGALVGCFPGGVHAAEVHVGGEIAVLDEVVLEYPPVDGSGEACLRVTGRRPAELPPGAVLFPAECGERVH</sequence>
<protein>
    <submittedName>
        <fullName evidence="1">Uncharacterized protein</fullName>
    </submittedName>
</protein>
<name>A0A117QB35_STRCK</name>
<dbReference type="AlphaFoldDB" id="A0A117QB35"/>
<comment type="caution">
    <text evidence="1">The sequence shown here is derived from an EMBL/GenBank/DDBJ whole genome shotgun (WGS) entry which is preliminary data.</text>
</comment>
<evidence type="ECO:0000313" key="2">
    <source>
        <dbReference type="Proteomes" id="UP000053398"/>
    </source>
</evidence>
<dbReference type="Proteomes" id="UP000053398">
    <property type="component" value="Unassembled WGS sequence"/>
</dbReference>
<reference evidence="1 2" key="1">
    <citation type="submission" date="2015-10" db="EMBL/GenBank/DDBJ databases">
        <title>Draft genome sequence of Streptomyces corchorusii DSM 40340, type strain for the species Streptomyces corchorusii.</title>
        <authorList>
            <person name="Ruckert C."/>
            <person name="Winkler A."/>
            <person name="Kalinowski J."/>
            <person name="Kampfer P."/>
            <person name="Glaeser S."/>
        </authorList>
    </citation>
    <scope>NUCLEOTIDE SEQUENCE [LARGE SCALE GENOMIC DNA]</scope>
    <source>
        <strain evidence="1 2">DSM 40340</strain>
    </source>
</reference>
<dbReference type="EMBL" id="LMWP01000043">
    <property type="protein sequence ID" value="KUN18521.1"/>
    <property type="molecule type" value="Genomic_DNA"/>
</dbReference>
<evidence type="ECO:0000313" key="1">
    <source>
        <dbReference type="EMBL" id="KUN18521.1"/>
    </source>
</evidence>
<accession>A0A117QB35</accession>